<proteinExistence type="predicted"/>
<dbReference type="EMBL" id="CP007140">
    <property type="protein sequence ID" value="AJC71461.1"/>
    <property type="molecule type" value="Genomic_DNA"/>
</dbReference>
<dbReference type="KEGG" id="tgy:X802_04215"/>
<dbReference type="STRING" id="1432656.X802_04215"/>
<protein>
    <submittedName>
        <fullName evidence="1">Uncharacterized protein</fullName>
    </submittedName>
</protein>
<dbReference type="PATRIC" id="fig|1432656.3.peg.819"/>
<name>A0A0X1KJL1_9EURY</name>
<reference evidence="1 2" key="1">
    <citation type="submission" date="2014-01" db="EMBL/GenBank/DDBJ databases">
        <title>Genome sequencing of Thermococcus guaymasensis.</title>
        <authorList>
            <person name="Zhang X."/>
            <person name="Alvare G."/>
            <person name="Fristensky B."/>
            <person name="Chen L."/>
            <person name="Suen T."/>
            <person name="Chen Q."/>
            <person name="Ma K."/>
        </authorList>
    </citation>
    <scope>NUCLEOTIDE SEQUENCE [LARGE SCALE GENOMIC DNA]</scope>
    <source>
        <strain evidence="1 2">DSM 11113</strain>
    </source>
</reference>
<organism evidence="1 2">
    <name type="scientific">Thermococcus guaymasensis DSM 11113</name>
    <dbReference type="NCBI Taxonomy" id="1432656"/>
    <lineage>
        <taxon>Archaea</taxon>
        <taxon>Methanobacteriati</taxon>
        <taxon>Methanobacteriota</taxon>
        <taxon>Thermococci</taxon>
        <taxon>Thermococcales</taxon>
        <taxon>Thermococcaceae</taxon>
        <taxon>Thermococcus</taxon>
    </lineage>
</organism>
<dbReference type="AlphaFoldDB" id="A0A0X1KJL1"/>
<evidence type="ECO:0000313" key="1">
    <source>
        <dbReference type="EMBL" id="AJC71461.1"/>
    </source>
</evidence>
<dbReference type="Proteomes" id="UP000062043">
    <property type="component" value="Chromosome"/>
</dbReference>
<evidence type="ECO:0000313" key="2">
    <source>
        <dbReference type="Proteomes" id="UP000062043"/>
    </source>
</evidence>
<accession>A0A0X1KJL1</accession>
<dbReference type="OrthoDB" id="92146at2157"/>
<keyword evidence="2" id="KW-1185">Reference proteome</keyword>
<sequence>MKMRLVFDKKYDIVSGEYIVRVRELDLDEELEAIVDGFDPKVRIRGEELGLKELTEKVFKASTREDAEKIMSEIRGALVETFSSLIARFKEAQSFNGSVVYEIDFNELFKE</sequence>
<gene>
    <name evidence="1" type="ORF">X802_04215</name>
</gene>